<dbReference type="EMBL" id="CP091871">
    <property type="protein sequence ID" value="WEU40366.1"/>
    <property type="molecule type" value="Genomic_DNA"/>
</dbReference>
<proteinExistence type="predicted"/>
<protein>
    <submittedName>
        <fullName evidence="1">Uncharacterized protein</fullName>
    </submittedName>
</protein>
<accession>A0AAF0D2B8</accession>
<reference evidence="1" key="1">
    <citation type="journal article" date="2017" name="Nature">
        <title>Asgard archaea illuminate the origin of eukaryotic cellular complexity.</title>
        <authorList>
            <person name="Zaremba-Niedzwiedzka K."/>
            <person name="Caceres E.F."/>
            <person name="Saw J.H."/>
            <person name="Backstrom D."/>
            <person name="Juzokaite L."/>
            <person name="Vancaester E."/>
            <person name="Seitz K.W."/>
            <person name="Anantharaman K."/>
            <person name="Starnawski P."/>
            <person name="Kjeldsen K.U."/>
            <person name="Scott M.B."/>
            <person name="Nunoura T."/>
            <person name="Banfield J.F."/>
            <person name="Schramm A."/>
            <person name="Baker B.J."/>
            <person name="Spang A."/>
            <person name="Ettema T.J.G."/>
        </authorList>
    </citation>
    <scope>NUCLEOTIDE SEQUENCE</scope>
    <source>
        <strain evidence="1">LCB_4</strain>
    </source>
</reference>
<dbReference type="AlphaFoldDB" id="A0AAF0D2B8"/>
<evidence type="ECO:0000313" key="2">
    <source>
        <dbReference type="Proteomes" id="UP000186851"/>
    </source>
</evidence>
<name>A0AAF0D2B8_ODILC</name>
<gene>
    <name evidence="1" type="ORF">OdinLCB4_000070</name>
</gene>
<dbReference type="KEGG" id="oyw:OdinLCB4_000070"/>
<organism evidence="1 2">
    <name type="scientific">Odinarchaeota yellowstonii (strain LCB_4)</name>
    <dbReference type="NCBI Taxonomy" id="1841599"/>
    <lineage>
        <taxon>Archaea</taxon>
        <taxon>Promethearchaeati</taxon>
        <taxon>Candidatus Odinarchaeota</taxon>
        <taxon>Candidatus Odinarchaeia</taxon>
        <taxon>Candidatus Odinarchaeales</taxon>
        <taxon>Candidatus Odinarchaeaceae</taxon>
        <taxon>Candidatus Odinarchaeum</taxon>
    </lineage>
</organism>
<reference evidence="1" key="2">
    <citation type="journal article" date="2022" name="Nat. Microbiol.">
        <title>A closed Candidatus Odinarchaeum chromosome exposes Asgard archaeal viruses.</title>
        <authorList>
            <person name="Tamarit D."/>
            <person name="Caceres E.F."/>
            <person name="Krupovic M."/>
            <person name="Nijland R."/>
            <person name="Eme L."/>
            <person name="Robinson N.P."/>
            <person name="Ettema T.J.G."/>
        </authorList>
    </citation>
    <scope>NUCLEOTIDE SEQUENCE</scope>
    <source>
        <strain evidence="1">LCB_4</strain>
    </source>
</reference>
<evidence type="ECO:0000313" key="1">
    <source>
        <dbReference type="EMBL" id="WEU40366.1"/>
    </source>
</evidence>
<sequence>MTEMSSDEKIRKLILQLSGIFYEIKEDYLKKLYSVFKSEEEVFNSRLELKSLMDSSKKISENILEEFSSVLLKECIKIVTRYIEALNNSLEVTLNDFKNRFEEEKNGLKRMLADKNMLIKKILVKEPKFKLLSLVEEYGESDLKTLKLKTRIQSEKLTNLLKNLRRDRYIQLFKSGDALKVVFKNAPWL</sequence>
<dbReference type="Proteomes" id="UP000186851">
    <property type="component" value="Chromosome"/>
</dbReference>